<proteinExistence type="predicted"/>
<protein>
    <recommendedName>
        <fullName evidence="1">Fibronectin type-III domain-containing protein</fullName>
    </recommendedName>
</protein>
<dbReference type="AlphaFoldDB" id="A0AAV7XDW7"/>
<gene>
    <name evidence="2" type="ORF">ONE63_010443</name>
</gene>
<dbReference type="EMBL" id="JAPTSV010000009">
    <property type="protein sequence ID" value="KAJ1523889.1"/>
    <property type="molecule type" value="Genomic_DNA"/>
</dbReference>
<name>A0AAV7XDW7_9NEOP</name>
<keyword evidence="3" id="KW-1185">Reference proteome</keyword>
<sequence length="369" mass="40344">MFGHTTPFFAPPPPALVRWPDTALTRRRLICPCPHLPLAYWRKPLTNLEKPSCICQGGVGELRPCAGRRAGDAFELCGSGARAREREGMPFGGDSSGARRGGGWPRRAQLQFSLFGRAVRMARQTLVLVLAVGVVLARAMESAAADVKVAELTNETITVEWSASAVGESFAVTLKENSNANTQSKDVKSGDDKTCSVEFKNLKPLTKYTLKISSSKSELSSLETQTPPSLELPEIEEVQEKCAHLTLAPLPEDEAKNVEGYLLLVRPLEDAKDYPAAEIKDSNLKTKLESLVKPPFYIAYEFTQDELAEENGGQVQVGSGAQKKDGRYGAVQDPKLTSGGNYRVVLVVIMNLEGKQTLFKQESFQMLVK</sequence>
<dbReference type="InterPro" id="IPR013783">
    <property type="entry name" value="Ig-like_fold"/>
</dbReference>
<dbReference type="CDD" id="cd00063">
    <property type="entry name" value="FN3"/>
    <property type="match status" value="1"/>
</dbReference>
<accession>A0AAV7XDW7</accession>
<dbReference type="InterPro" id="IPR036116">
    <property type="entry name" value="FN3_sf"/>
</dbReference>
<evidence type="ECO:0000259" key="1">
    <source>
        <dbReference type="PROSITE" id="PS50853"/>
    </source>
</evidence>
<reference evidence="2" key="1">
    <citation type="submission" date="2022-12" db="EMBL/GenBank/DDBJ databases">
        <title>Chromosome-level genome assembly of the bean flower thrips Megalurothrips usitatus.</title>
        <authorList>
            <person name="Ma L."/>
            <person name="Liu Q."/>
            <person name="Li H."/>
            <person name="Cai W."/>
        </authorList>
    </citation>
    <scope>NUCLEOTIDE SEQUENCE</scope>
    <source>
        <strain evidence="2">Cailab_2022a</strain>
    </source>
</reference>
<dbReference type="PROSITE" id="PS50853">
    <property type="entry name" value="FN3"/>
    <property type="match status" value="1"/>
</dbReference>
<feature type="domain" description="Fibronectin type-III" evidence="1">
    <location>
        <begin position="143"/>
        <end position="235"/>
    </location>
</feature>
<comment type="caution">
    <text evidence="2">The sequence shown here is derived from an EMBL/GenBank/DDBJ whole genome shotgun (WGS) entry which is preliminary data.</text>
</comment>
<dbReference type="Gene3D" id="2.60.40.10">
    <property type="entry name" value="Immunoglobulins"/>
    <property type="match status" value="1"/>
</dbReference>
<organism evidence="2 3">
    <name type="scientific">Megalurothrips usitatus</name>
    <name type="common">bean blossom thrips</name>
    <dbReference type="NCBI Taxonomy" id="439358"/>
    <lineage>
        <taxon>Eukaryota</taxon>
        <taxon>Metazoa</taxon>
        <taxon>Ecdysozoa</taxon>
        <taxon>Arthropoda</taxon>
        <taxon>Hexapoda</taxon>
        <taxon>Insecta</taxon>
        <taxon>Pterygota</taxon>
        <taxon>Neoptera</taxon>
        <taxon>Paraneoptera</taxon>
        <taxon>Thysanoptera</taxon>
        <taxon>Terebrantia</taxon>
        <taxon>Thripoidea</taxon>
        <taxon>Thripidae</taxon>
        <taxon>Megalurothrips</taxon>
    </lineage>
</organism>
<evidence type="ECO:0000313" key="2">
    <source>
        <dbReference type="EMBL" id="KAJ1523889.1"/>
    </source>
</evidence>
<dbReference type="InterPro" id="IPR003961">
    <property type="entry name" value="FN3_dom"/>
</dbReference>
<dbReference type="Pfam" id="PF00041">
    <property type="entry name" value="fn3"/>
    <property type="match status" value="1"/>
</dbReference>
<evidence type="ECO:0000313" key="3">
    <source>
        <dbReference type="Proteomes" id="UP001075354"/>
    </source>
</evidence>
<dbReference type="Proteomes" id="UP001075354">
    <property type="component" value="Chromosome 9"/>
</dbReference>
<dbReference type="SUPFAM" id="SSF49265">
    <property type="entry name" value="Fibronectin type III"/>
    <property type="match status" value="1"/>
</dbReference>